<reference evidence="2 3" key="1">
    <citation type="journal article" date="2021" name="BMC Genomics">
        <title>Datura genome reveals duplications of psychoactive alkaloid biosynthetic genes and high mutation rate following tissue culture.</title>
        <authorList>
            <person name="Rajewski A."/>
            <person name="Carter-House D."/>
            <person name="Stajich J."/>
            <person name="Litt A."/>
        </authorList>
    </citation>
    <scope>NUCLEOTIDE SEQUENCE [LARGE SCALE GENOMIC DNA]</scope>
    <source>
        <strain evidence="2">AR-01</strain>
    </source>
</reference>
<name>A0ABS8RGA0_DATST</name>
<dbReference type="EMBL" id="JACEIK010000003">
    <property type="protein sequence ID" value="MCD7445926.1"/>
    <property type="molecule type" value="Genomic_DNA"/>
</dbReference>
<protein>
    <submittedName>
        <fullName evidence="2">Uncharacterized protein</fullName>
    </submittedName>
</protein>
<keyword evidence="3" id="KW-1185">Reference proteome</keyword>
<comment type="caution">
    <text evidence="2">The sequence shown here is derived from an EMBL/GenBank/DDBJ whole genome shotgun (WGS) entry which is preliminary data.</text>
</comment>
<feature type="compositionally biased region" description="Basic and acidic residues" evidence="1">
    <location>
        <begin position="99"/>
        <end position="114"/>
    </location>
</feature>
<accession>A0ABS8RGA0</accession>
<feature type="region of interest" description="Disordered" evidence="1">
    <location>
        <begin position="248"/>
        <end position="293"/>
    </location>
</feature>
<feature type="region of interest" description="Disordered" evidence="1">
    <location>
        <begin position="162"/>
        <end position="182"/>
    </location>
</feature>
<evidence type="ECO:0000313" key="3">
    <source>
        <dbReference type="Proteomes" id="UP000823775"/>
    </source>
</evidence>
<dbReference type="Proteomes" id="UP000823775">
    <property type="component" value="Unassembled WGS sequence"/>
</dbReference>
<feature type="region of interest" description="Disordered" evidence="1">
    <location>
        <begin position="307"/>
        <end position="328"/>
    </location>
</feature>
<organism evidence="2 3">
    <name type="scientific">Datura stramonium</name>
    <name type="common">Jimsonweed</name>
    <name type="synonym">Common thornapple</name>
    <dbReference type="NCBI Taxonomy" id="4076"/>
    <lineage>
        <taxon>Eukaryota</taxon>
        <taxon>Viridiplantae</taxon>
        <taxon>Streptophyta</taxon>
        <taxon>Embryophyta</taxon>
        <taxon>Tracheophyta</taxon>
        <taxon>Spermatophyta</taxon>
        <taxon>Magnoliopsida</taxon>
        <taxon>eudicotyledons</taxon>
        <taxon>Gunneridae</taxon>
        <taxon>Pentapetalae</taxon>
        <taxon>asterids</taxon>
        <taxon>lamiids</taxon>
        <taxon>Solanales</taxon>
        <taxon>Solanaceae</taxon>
        <taxon>Solanoideae</taxon>
        <taxon>Datureae</taxon>
        <taxon>Datura</taxon>
    </lineage>
</organism>
<evidence type="ECO:0000256" key="1">
    <source>
        <dbReference type="SAM" id="MobiDB-lite"/>
    </source>
</evidence>
<gene>
    <name evidence="2" type="ORF">HAX54_024626</name>
</gene>
<feature type="region of interest" description="Disordered" evidence="1">
    <location>
        <begin position="80"/>
        <end position="120"/>
    </location>
</feature>
<feature type="compositionally biased region" description="Basic and acidic residues" evidence="1">
    <location>
        <begin position="307"/>
        <end position="326"/>
    </location>
</feature>
<sequence length="361" mass="39454">MGSICCCFNVSEVGEHAASNGQNHSFCQCFICCFQNLLNKCGTIFGRAQETAGTSANQGPSSTTAVVSVNSSCNTIRSQDRALPNSAAPRQPQMQQDVAFRRQDKGTSHSRVEPEPDIEIDADVEITQKLLKTDKLLKSDYANQGPSSSTAIDAINSSFNTIRSQDRGLPNNAAQRPPQMRQDVAFRRQDKGTIHSRVEPEPDIDIDTDVEITEKLLKTDKLLKSDSDNQGPSSSADVVAINSSCNTIRSQDRGLPNSAAPRQPQMQQDVASRGQDKGTSHPQVEPEPDIDADVVTQKLLREDKLLKSDCDGGSKECSPESRKEDYSSMMVTGVQYEVSSSEDEDVCPTCLEGSWHYFTIV</sequence>
<evidence type="ECO:0000313" key="2">
    <source>
        <dbReference type="EMBL" id="MCD7445926.1"/>
    </source>
</evidence>
<proteinExistence type="predicted"/>